<evidence type="ECO:0000313" key="2">
    <source>
        <dbReference type="EMBL" id="WJZ93049.1"/>
    </source>
</evidence>
<dbReference type="InterPro" id="IPR019734">
    <property type="entry name" value="TPR_rpt"/>
</dbReference>
<sequence length="189" mass="21035">MEQHRGIHATRILGFEEFAHAAEVMMSSIAGDAQGSLAALTLGKRAESELEKNNFSETGLLLSQAMDLKPSGGSHVIYKVGFSARMAMGNHVGALEDANEALTLIPRYPKAFIYLRDVFLAMDQFDDAGKSYSTCLELDPSIRRSKSFRARVAKLQEKLGAFRPCEFLDFFLFDFENVFSNPIFVNILL</sequence>
<dbReference type="Proteomes" id="UP001227230">
    <property type="component" value="Chromosome 8"/>
</dbReference>
<feature type="repeat" description="TPR" evidence="1">
    <location>
        <begin position="109"/>
        <end position="142"/>
    </location>
</feature>
<reference evidence="2 3" key="1">
    <citation type="journal article" date="2023" name="Hortic Res">
        <title>The complete reference genome for grapevine (Vitis vinifera L.) genetics and breeding.</title>
        <authorList>
            <person name="Shi X."/>
            <person name="Cao S."/>
            <person name="Wang X."/>
            <person name="Huang S."/>
            <person name="Wang Y."/>
            <person name="Liu Z."/>
            <person name="Liu W."/>
            <person name="Leng X."/>
            <person name="Peng Y."/>
            <person name="Wang N."/>
            <person name="Wang Y."/>
            <person name="Ma Z."/>
            <person name="Xu X."/>
            <person name="Zhang F."/>
            <person name="Xue H."/>
            <person name="Zhong H."/>
            <person name="Wang Y."/>
            <person name="Zhang K."/>
            <person name="Velt A."/>
            <person name="Avia K."/>
            <person name="Holtgrawe D."/>
            <person name="Grimplet J."/>
            <person name="Matus J.T."/>
            <person name="Ware D."/>
            <person name="Wu X."/>
            <person name="Wang H."/>
            <person name="Liu C."/>
            <person name="Fang Y."/>
            <person name="Rustenholz C."/>
            <person name="Cheng Z."/>
            <person name="Xiao H."/>
            <person name="Zhou Y."/>
        </authorList>
    </citation>
    <scope>NUCLEOTIDE SEQUENCE [LARGE SCALE GENOMIC DNA]</scope>
    <source>
        <strain evidence="3">cv. Pinot noir / PN40024</strain>
        <tissue evidence="2">Leaf</tissue>
    </source>
</reference>
<name>A0ABY9CCS3_VITVI</name>
<dbReference type="PANTHER" id="PTHR47682:SF1">
    <property type="entry name" value="TETRATRICOPEPTIDE REPEAT (TPR)-CONTAINING PROTEIN"/>
    <property type="match status" value="1"/>
</dbReference>
<dbReference type="PANTHER" id="PTHR47682">
    <property type="entry name" value="TETRATRICOPEPTIDE REPEAT (TPR)-CONTAINING PROTEIN"/>
    <property type="match status" value="1"/>
</dbReference>
<dbReference type="SUPFAM" id="SSF48452">
    <property type="entry name" value="TPR-like"/>
    <property type="match status" value="1"/>
</dbReference>
<gene>
    <name evidence="2" type="ORF">VitviT2T_012012</name>
</gene>
<dbReference type="Gene3D" id="1.25.40.10">
    <property type="entry name" value="Tetratricopeptide repeat domain"/>
    <property type="match status" value="1"/>
</dbReference>
<dbReference type="EMBL" id="CP126655">
    <property type="protein sequence ID" value="WJZ93049.1"/>
    <property type="molecule type" value="Genomic_DNA"/>
</dbReference>
<evidence type="ECO:0000256" key="1">
    <source>
        <dbReference type="PROSITE-ProRule" id="PRU00339"/>
    </source>
</evidence>
<proteinExistence type="predicted"/>
<dbReference type="InterPro" id="IPR011990">
    <property type="entry name" value="TPR-like_helical_dom_sf"/>
</dbReference>
<evidence type="ECO:0000313" key="3">
    <source>
        <dbReference type="Proteomes" id="UP001227230"/>
    </source>
</evidence>
<keyword evidence="1" id="KW-0802">TPR repeat</keyword>
<protein>
    <submittedName>
        <fullName evidence="2">Uncharacterized protein</fullName>
    </submittedName>
</protein>
<accession>A0ABY9CCS3</accession>
<keyword evidence="3" id="KW-1185">Reference proteome</keyword>
<organism evidence="2 3">
    <name type="scientific">Vitis vinifera</name>
    <name type="common">Grape</name>
    <dbReference type="NCBI Taxonomy" id="29760"/>
    <lineage>
        <taxon>Eukaryota</taxon>
        <taxon>Viridiplantae</taxon>
        <taxon>Streptophyta</taxon>
        <taxon>Embryophyta</taxon>
        <taxon>Tracheophyta</taxon>
        <taxon>Spermatophyta</taxon>
        <taxon>Magnoliopsida</taxon>
        <taxon>eudicotyledons</taxon>
        <taxon>Gunneridae</taxon>
        <taxon>Pentapetalae</taxon>
        <taxon>rosids</taxon>
        <taxon>Vitales</taxon>
        <taxon>Vitaceae</taxon>
        <taxon>Viteae</taxon>
        <taxon>Vitis</taxon>
    </lineage>
</organism>
<dbReference type="PROSITE" id="PS50005">
    <property type="entry name" value="TPR"/>
    <property type="match status" value="1"/>
</dbReference>